<keyword evidence="7" id="KW-0406">Ion transport</keyword>
<evidence type="ECO:0000256" key="3">
    <source>
        <dbReference type="ARBA" id="ARBA00022692"/>
    </source>
</evidence>
<keyword evidence="4 7" id="KW-0769">Symport</keyword>
<gene>
    <name evidence="7" type="primary">mntH</name>
    <name evidence="9" type="ORF">L602_002400000070</name>
</gene>
<dbReference type="EMBL" id="VLJN01000017">
    <property type="protein sequence ID" value="TWG85561.1"/>
    <property type="molecule type" value="Genomic_DNA"/>
</dbReference>
<dbReference type="PANTHER" id="PTHR11706:SF33">
    <property type="entry name" value="NATURAL RESISTANCE-ASSOCIATED MACROPHAGE PROTEIN 2"/>
    <property type="match status" value="1"/>
</dbReference>
<evidence type="ECO:0000313" key="9">
    <source>
        <dbReference type="EMBL" id="TWG85561.1"/>
    </source>
</evidence>
<keyword evidence="7" id="KW-1003">Cell membrane</keyword>
<dbReference type="Pfam" id="PF01566">
    <property type="entry name" value="Nramp"/>
    <property type="match status" value="1"/>
</dbReference>
<dbReference type="GO" id="GO:0034755">
    <property type="term" value="P:iron ion transmembrane transport"/>
    <property type="evidence" value="ECO:0007669"/>
    <property type="project" value="TreeGrafter"/>
</dbReference>
<dbReference type="PANTHER" id="PTHR11706">
    <property type="entry name" value="SOLUTE CARRIER PROTEIN FAMILY 11 MEMBER"/>
    <property type="match status" value="1"/>
</dbReference>
<dbReference type="GO" id="GO:0015293">
    <property type="term" value="F:symporter activity"/>
    <property type="evidence" value="ECO:0007669"/>
    <property type="project" value="UniProtKB-UniRule"/>
</dbReference>
<evidence type="ECO:0000256" key="5">
    <source>
        <dbReference type="ARBA" id="ARBA00022989"/>
    </source>
</evidence>
<comment type="function">
    <text evidence="7">H(+)-stimulated, divalent metal cation uptake system.</text>
</comment>
<feature type="transmembrane region" description="Helical" evidence="7">
    <location>
        <begin position="377"/>
        <end position="395"/>
    </location>
</feature>
<accession>A0A562BKF2</accession>
<keyword evidence="2 7" id="KW-0813">Transport</keyword>
<feature type="region of interest" description="Disordered" evidence="8">
    <location>
        <begin position="1"/>
        <end position="42"/>
    </location>
</feature>
<dbReference type="GO" id="GO:0015086">
    <property type="term" value="F:cadmium ion transmembrane transporter activity"/>
    <property type="evidence" value="ECO:0007669"/>
    <property type="project" value="TreeGrafter"/>
</dbReference>
<keyword evidence="6 7" id="KW-0472">Membrane</keyword>
<comment type="similarity">
    <text evidence="7">Belongs to the NRAMP family.</text>
</comment>
<name>A0A562BKF2_9BURK</name>
<evidence type="ECO:0000256" key="8">
    <source>
        <dbReference type="SAM" id="MobiDB-lite"/>
    </source>
</evidence>
<evidence type="ECO:0000313" key="10">
    <source>
        <dbReference type="Proteomes" id="UP000318141"/>
    </source>
</evidence>
<evidence type="ECO:0000256" key="2">
    <source>
        <dbReference type="ARBA" id="ARBA00022448"/>
    </source>
</evidence>
<dbReference type="PRINTS" id="PR00447">
    <property type="entry name" value="NATRESASSCMP"/>
</dbReference>
<dbReference type="GO" id="GO:0005384">
    <property type="term" value="F:manganese ion transmembrane transporter activity"/>
    <property type="evidence" value="ECO:0007669"/>
    <property type="project" value="TreeGrafter"/>
</dbReference>
<feature type="transmembrane region" description="Helical" evidence="7">
    <location>
        <begin position="165"/>
        <end position="186"/>
    </location>
</feature>
<organism evidence="9 10">
    <name type="scientific">Cupriavidus gilardii J11</name>
    <dbReference type="NCBI Taxonomy" id="936133"/>
    <lineage>
        <taxon>Bacteria</taxon>
        <taxon>Pseudomonadati</taxon>
        <taxon>Pseudomonadota</taxon>
        <taxon>Betaproteobacteria</taxon>
        <taxon>Burkholderiales</taxon>
        <taxon>Burkholderiaceae</taxon>
        <taxon>Cupriavidus</taxon>
    </lineage>
</organism>
<keyword evidence="3 7" id="KW-0812">Transmembrane</keyword>
<comment type="subcellular location">
    <subcellularLocation>
        <location evidence="7">Cell membrane</location>
        <topology evidence="7">Multi-pass membrane protein</topology>
    </subcellularLocation>
    <subcellularLocation>
        <location evidence="1">Membrane</location>
        <topology evidence="1">Multi-pass membrane protein</topology>
    </subcellularLocation>
</comment>
<dbReference type="NCBIfam" id="NF001923">
    <property type="entry name" value="PRK00701.1"/>
    <property type="match status" value="1"/>
</dbReference>
<feature type="transmembrane region" description="Helical" evidence="7">
    <location>
        <begin position="92"/>
        <end position="116"/>
    </location>
</feature>
<feature type="transmembrane region" description="Helical" evidence="7">
    <location>
        <begin position="240"/>
        <end position="258"/>
    </location>
</feature>
<evidence type="ECO:0000256" key="6">
    <source>
        <dbReference type="ARBA" id="ARBA00023136"/>
    </source>
</evidence>
<dbReference type="InterPro" id="IPR001046">
    <property type="entry name" value="NRAMP_fam"/>
</dbReference>
<sequence>MWLAVTALSPGPSPARGRGEVQGGVMSPPDTPQKASAPVAGRFRPWPSGPGKGLHWRRLLAFLGPGYLVAVGYMDPGNWATDLAAGSGYGYALLWIVLLSSLIAMLLQALAARLGVVSGMDLAQACRQHSSRRSALAQWLLCELAICATDLAEVIGTAIALNLLFGIPLAWGVAATVLDVLLILALQQRGYRKLEAVVIALLAVVFLCFAINLVLVQPQWGDVARGFVPTMRVVVDMDMLYIAIGIIGATVMPHNLYLHSSMVGPQRMAGRSENTSTTLRYYTIDIMLALVIAFFINAAILVTAGAVFHTGGLHDVNDLRAAYQMLGPLTGTAVASVLFGVALLASGQSSAVTATLAGQIVMEGFVRLRLPAWARRLLTRGIAVVPALFVALAYGEEGIGKLLVLSQVILSLQLPFAVVPLIWLTSRRSVMGAHANPMWVNVLATMAVTLIIGLNMTLVSMAIFA</sequence>
<proteinExistence type="inferred from homology"/>
<evidence type="ECO:0000256" key="1">
    <source>
        <dbReference type="ARBA" id="ARBA00004141"/>
    </source>
</evidence>
<dbReference type="Proteomes" id="UP000318141">
    <property type="component" value="Unassembled WGS sequence"/>
</dbReference>
<feature type="transmembrane region" description="Helical" evidence="7">
    <location>
        <begin position="321"/>
        <end position="345"/>
    </location>
</feature>
<feature type="transmembrane region" description="Helical" evidence="7">
    <location>
        <begin position="407"/>
        <end position="426"/>
    </location>
</feature>
<keyword evidence="10" id="KW-1185">Reference proteome</keyword>
<reference evidence="9 10" key="1">
    <citation type="submission" date="2019-07" db="EMBL/GenBank/DDBJ databases">
        <title>Genome sequencing of lignin-degrading bacterial isolates.</title>
        <authorList>
            <person name="Gladden J."/>
        </authorList>
    </citation>
    <scope>NUCLEOTIDE SEQUENCE [LARGE SCALE GENOMIC DNA]</scope>
    <source>
        <strain evidence="9 10">J11</strain>
    </source>
</reference>
<feature type="transmembrane region" description="Helical" evidence="7">
    <location>
        <begin position="438"/>
        <end position="464"/>
    </location>
</feature>
<dbReference type="NCBIfam" id="NF037982">
    <property type="entry name" value="Nramp_1"/>
    <property type="match status" value="1"/>
</dbReference>
<evidence type="ECO:0000256" key="7">
    <source>
        <dbReference type="HAMAP-Rule" id="MF_00221"/>
    </source>
</evidence>
<feature type="transmembrane region" description="Helical" evidence="7">
    <location>
        <begin position="279"/>
        <end position="309"/>
    </location>
</feature>
<dbReference type="GO" id="GO:0005886">
    <property type="term" value="C:plasma membrane"/>
    <property type="evidence" value="ECO:0007669"/>
    <property type="project" value="UniProtKB-SubCell"/>
</dbReference>
<dbReference type="HAMAP" id="MF_00221">
    <property type="entry name" value="NRAMP"/>
    <property type="match status" value="1"/>
</dbReference>
<keyword evidence="5 7" id="KW-1133">Transmembrane helix</keyword>
<comment type="caution">
    <text evidence="9">The sequence shown here is derived from an EMBL/GenBank/DDBJ whole genome shotgun (WGS) entry which is preliminary data.</text>
</comment>
<dbReference type="AlphaFoldDB" id="A0A562BKF2"/>
<dbReference type="NCBIfam" id="TIGR01197">
    <property type="entry name" value="nramp"/>
    <property type="match status" value="1"/>
</dbReference>
<dbReference type="GO" id="GO:0046872">
    <property type="term" value="F:metal ion binding"/>
    <property type="evidence" value="ECO:0007669"/>
    <property type="project" value="UniProtKB-UniRule"/>
</dbReference>
<feature type="transmembrane region" description="Helical" evidence="7">
    <location>
        <begin position="198"/>
        <end position="220"/>
    </location>
</feature>
<protein>
    <recommendedName>
        <fullName evidence="7">Divalent metal cation transporter MntH</fullName>
    </recommendedName>
</protein>
<evidence type="ECO:0000256" key="4">
    <source>
        <dbReference type="ARBA" id="ARBA00022847"/>
    </source>
</evidence>